<dbReference type="EMBL" id="CM055094">
    <property type="protein sequence ID" value="KAJ7561781.1"/>
    <property type="molecule type" value="Genomic_DNA"/>
</dbReference>
<evidence type="ECO:0000313" key="1">
    <source>
        <dbReference type="EMBL" id="KAJ7561781.1"/>
    </source>
</evidence>
<name>A0ACC2E5F5_DIPCM</name>
<accession>A0ACC2E5F5</accession>
<dbReference type="Proteomes" id="UP001162992">
    <property type="component" value="Chromosome 3"/>
</dbReference>
<sequence length="131" mass="14313">MQFSIELGSRPTSAQVMPPTTQMTIFYAGIFNVYDDIPDDKGQAIMLLAGCGNLRAMSALHPPANEHPISALSPILAVSPSVPASALGDHCRDATSKMCFFRRKREKPVSTKGETRESKSKSKSKRKQDKC</sequence>
<protein>
    <submittedName>
        <fullName evidence="1">Uncharacterized protein</fullName>
    </submittedName>
</protein>
<reference evidence="2" key="1">
    <citation type="journal article" date="2024" name="Proc. Natl. Acad. Sci. U.S.A.">
        <title>Extraordinary preservation of gene collinearity over three hundred million years revealed in homosporous lycophytes.</title>
        <authorList>
            <person name="Li C."/>
            <person name="Wickell D."/>
            <person name="Kuo L.Y."/>
            <person name="Chen X."/>
            <person name="Nie B."/>
            <person name="Liao X."/>
            <person name="Peng D."/>
            <person name="Ji J."/>
            <person name="Jenkins J."/>
            <person name="Williams M."/>
            <person name="Shu S."/>
            <person name="Plott C."/>
            <person name="Barry K."/>
            <person name="Rajasekar S."/>
            <person name="Grimwood J."/>
            <person name="Han X."/>
            <person name="Sun S."/>
            <person name="Hou Z."/>
            <person name="He W."/>
            <person name="Dai G."/>
            <person name="Sun C."/>
            <person name="Schmutz J."/>
            <person name="Leebens-Mack J.H."/>
            <person name="Li F.W."/>
            <person name="Wang L."/>
        </authorList>
    </citation>
    <scope>NUCLEOTIDE SEQUENCE [LARGE SCALE GENOMIC DNA]</scope>
    <source>
        <strain evidence="2">cv. PW_Plant_1</strain>
    </source>
</reference>
<evidence type="ECO:0000313" key="2">
    <source>
        <dbReference type="Proteomes" id="UP001162992"/>
    </source>
</evidence>
<keyword evidence="2" id="KW-1185">Reference proteome</keyword>
<gene>
    <name evidence="1" type="ORF">O6H91_03G040900</name>
</gene>
<proteinExistence type="predicted"/>
<comment type="caution">
    <text evidence="1">The sequence shown here is derived from an EMBL/GenBank/DDBJ whole genome shotgun (WGS) entry which is preliminary data.</text>
</comment>
<organism evidence="1 2">
    <name type="scientific">Diphasiastrum complanatum</name>
    <name type="common">Issler's clubmoss</name>
    <name type="synonym">Lycopodium complanatum</name>
    <dbReference type="NCBI Taxonomy" id="34168"/>
    <lineage>
        <taxon>Eukaryota</taxon>
        <taxon>Viridiplantae</taxon>
        <taxon>Streptophyta</taxon>
        <taxon>Embryophyta</taxon>
        <taxon>Tracheophyta</taxon>
        <taxon>Lycopodiopsida</taxon>
        <taxon>Lycopodiales</taxon>
        <taxon>Lycopodiaceae</taxon>
        <taxon>Lycopodioideae</taxon>
        <taxon>Diphasiastrum</taxon>
    </lineage>
</organism>